<organism evidence="1">
    <name type="scientific">marine sediment metagenome</name>
    <dbReference type="NCBI Taxonomy" id="412755"/>
    <lineage>
        <taxon>unclassified sequences</taxon>
        <taxon>metagenomes</taxon>
        <taxon>ecological metagenomes</taxon>
    </lineage>
</organism>
<proteinExistence type="predicted"/>
<sequence>MNVFIVMFVISAAIILWLRGFSIQIKHKLWLNNMQLVDEFKKKVMLMEFERQVEKLELGHRFELLTFEISDSLPSHADIVKSNRPLELKEYFSKEEIRFLTGN</sequence>
<comment type="caution">
    <text evidence="1">The sequence shown here is derived from an EMBL/GenBank/DDBJ whole genome shotgun (WGS) entry which is preliminary data.</text>
</comment>
<evidence type="ECO:0008006" key="2">
    <source>
        <dbReference type="Google" id="ProtNLM"/>
    </source>
</evidence>
<accession>A0A0F9NVM0</accession>
<evidence type="ECO:0000313" key="1">
    <source>
        <dbReference type="EMBL" id="KKN23560.1"/>
    </source>
</evidence>
<protein>
    <recommendedName>
        <fullName evidence="2">Cell division protein FtsL</fullName>
    </recommendedName>
</protein>
<gene>
    <name evidence="1" type="ORF">LCGC14_0903750</name>
</gene>
<name>A0A0F9NVM0_9ZZZZ</name>
<reference evidence="1" key="1">
    <citation type="journal article" date="2015" name="Nature">
        <title>Complex archaea that bridge the gap between prokaryotes and eukaryotes.</title>
        <authorList>
            <person name="Spang A."/>
            <person name="Saw J.H."/>
            <person name="Jorgensen S.L."/>
            <person name="Zaremba-Niedzwiedzka K."/>
            <person name="Martijn J."/>
            <person name="Lind A.E."/>
            <person name="van Eijk R."/>
            <person name="Schleper C."/>
            <person name="Guy L."/>
            <person name="Ettema T.J."/>
        </authorList>
    </citation>
    <scope>NUCLEOTIDE SEQUENCE</scope>
</reference>
<dbReference type="AlphaFoldDB" id="A0A0F9NVM0"/>
<dbReference type="EMBL" id="LAZR01002959">
    <property type="protein sequence ID" value="KKN23560.1"/>
    <property type="molecule type" value="Genomic_DNA"/>
</dbReference>